<name>U1N2T7_9EURY</name>
<gene>
    <name evidence="2" type="ORF">J07HQW2_03685</name>
</gene>
<feature type="region of interest" description="Disordered" evidence="1">
    <location>
        <begin position="1"/>
        <end position="85"/>
    </location>
</feature>
<evidence type="ECO:0000313" key="3">
    <source>
        <dbReference type="Proteomes" id="UP000030710"/>
    </source>
</evidence>
<evidence type="ECO:0000313" key="2">
    <source>
        <dbReference type="EMBL" id="ERG97199.1"/>
    </source>
</evidence>
<evidence type="ECO:0000256" key="1">
    <source>
        <dbReference type="SAM" id="MobiDB-lite"/>
    </source>
</evidence>
<dbReference type="EMBL" id="KE356561">
    <property type="protein sequence ID" value="ERG97199.1"/>
    <property type="molecule type" value="Genomic_DNA"/>
</dbReference>
<sequence>MRTSGGSGVGAPRSSTSRISKSGGRTRDPHPAGSLGTRHGLPRAPLLRQRERDLPRARDATGARRPPAHQRESRDVRSRPVRDVP</sequence>
<dbReference type="AlphaFoldDB" id="U1N2T7"/>
<feature type="compositionally biased region" description="Basic and acidic residues" evidence="1">
    <location>
        <begin position="48"/>
        <end position="62"/>
    </location>
</feature>
<feature type="compositionally biased region" description="Basic and acidic residues" evidence="1">
    <location>
        <begin position="69"/>
        <end position="85"/>
    </location>
</feature>
<protein>
    <submittedName>
        <fullName evidence="2">Uncharacterized protein</fullName>
    </submittedName>
</protein>
<dbReference type="Proteomes" id="UP000030710">
    <property type="component" value="Unassembled WGS sequence"/>
</dbReference>
<dbReference type="HOGENOM" id="CLU_2504899_0_0_2"/>
<proteinExistence type="predicted"/>
<organism evidence="2 3">
    <name type="scientific">Haloquadratum walsbyi J07HQW2</name>
    <dbReference type="NCBI Taxonomy" id="1238425"/>
    <lineage>
        <taxon>Archaea</taxon>
        <taxon>Methanobacteriati</taxon>
        <taxon>Methanobacteriota</taxon>
        <taxon>Stenosarchaea group</taxon>
        <taxon>Halobacteria</taxon>
        <taxon>Halobacteriales</taxon>
        <taxon>Haloferacaceae</taxon>
        <taxon>Haloquadratum</taxon>
    </lineage>
</organism>
<accession>U1N2T7</accession>
<reference evidence="2 3" key="1">
    <citation type="journal article" date="2013" name="PLoS ONE">
        <title>Assembly-driven community genomics of a hypersaline microbial ecosystem.</title>
        <authorList>
            <person name="Podell S."/>
            <person name="Ugalde J.A."/>
            <person name="Narasingarao P."/>
            <person name="Banfield J.F."/>
            <person name="Heidelberg K.B."/>
            <person name="Allen E.E."/>
        </authorList>
    </citation>
    <scope>NUCLEOTIDE SEQUENCE [LARGE SCALE GENOMIC DNA]</scope>
    <source>
        <strain evidence="3">J07HQW2</strain>
    </source>
</reference>